<keyword evidence="3" id="KW-1185">Reference proteome</keyword>
<dbReference type="InterPro" id="IPR025306">
    <property type="entry name" value="Zn-bnd_dom_prob"/>
</dbReference>
<feature type="domain" description="Probable zinc-binding" evidence="1">
    <location>
        <begin position="31"/>
        <end position="70"/>
    </location>
</feature>
<dbReference type="RefSeq" id="WP_092026052.1">
    <property type="nucleotide sequence ID" value="NZ_FOUE01000006.1"/>
</dbReference>
<dbReference type="AlphaFoldDB" id="A0A1I4T2N9"/>
<reference evidence="3" key="1">
    <citation type="submission" date="2016-10" db="EMBL/GenBank/DDBJ databases">
        <authorList>
            <person name="Varghese N."/>
            <person name="Submissions S."/>
        </authorList>
    </citation>
    <scope>NUCLEOTIDE SEQUENCE [LARGE SCALE GENOMIC DNA]</scope>
    <source>
        <strain evidence="3">CGMCC 1.7061</strain>
    </source>
</reference>
<name>A0A1I4T2N9_9GAMM</name>
<sequence>MKKIPADKSKWPDELKRSYDYYDPRFDFYYDIKIKCKKCSHEFVWSAEGQKYETEVLKKAWNDRSLCSLCFKRYNLLKESLRRYKIMWLEESENSKSQAVYLKNWLECIREYKKYTNKYDSGMESHLTKLVGKT</sequence>
<proteinExistence type="predicted"/>
<protein>
    <submittedName>
        <fullName evidence="2">Probable zinc-ribbon domain-containing protein</fullName>
    </submittedName>
</protein>
<dbReference type="Pfam" id="PF13451">
    <property type="entry name" value="zf_Tbcl"/>
    <property type="match status" value="1"/>
</dbReference>
<organism evidence="2 3">
    <name type="scientific">Marinobacter zhejiangensis</name>
    <dbReference type="NCBI Taxonomy" id="488535"/>
    <lineage>
        <taxon>Bacteria</taxon>
        <taxon>Pseudomonadati</taxon>
        <taxon>Pseudomonadota</taxon>
        <taxon>Gammaproteobacteria</taxon>
        <taxon>Pseudomonadales</taxon>
        <taxon>Marinobacteraceae</taxon>
        <taxon>Marinobacter</taxon>
    </lineage>
</organism>
<evidence type="ECO:0000313" key="3">
    <source>
        <dbReference type="Proteomes" id="UP000198519"/>
    </source>
</evidence>
<dbReference type="EMBL" id="FOUE01000006">
    <property type="protein sequence ID" value="SFM70905.1"/>
    <property type="molecule type" value="Genomic_DNA"/>
</dbReference>
<evidence type="ECO:0000313" key="2">
    <source>
        <dbReference type="EMBL" id="SFM70905.1"/>
    </source>
</evidence>
<gene>
    <name evidence="2" type="ORF">SAMN04487963_3456</name>
</gene>
<accession>A0A1I4T2N9</accession>
<dbReference type="STRING" id="488535.SAMN04487963_3456"/>
<dbReference type="Proteomes" id="UP000198519">
    <property type="component" value="Unassembled WGS sequence"/>
</dbReference>
<evidence type="ECO:0000259" key="1">
    <source>
        <dbReference type="Pfam" id="PF13451"/>
    </source>
</evidence>